<comment type="subunit">
    <text evidence="3">UreD, UreF and UreG form a complex that acts as a GTP-hydrolysis-dependent molecular chaperone, activating the urease apoprotein by helping to assemble the nickel containing metallocenter of UreC. The UreE protein probably delivers the nickel.</text>
</comment>
<accession>A0ABQ6FI95</accession>
<dbReference type="Pfam" id="PF01774">
    <property type="entry name" value="UreD"/>
    <property type="match status" value="1"/>
</dbReference>
<dbReference type="HAMAP" id="MF_01384">
    <property type="entry name" value="UreD"/>
    <property type="match status" value="1"/>
</dbReference>
<dbReference type="PANTHER" id="PTHR33643">
    <property type="entry name" value="UREASE ACCESSORY PROTEIN D"/>
    <property type="match status" value="1"/>
</dbReference>
<evidence type="ECO:0000256" key="3">
    <source>
        <dbReference type="HAMAP-Rule" id="MF_01384"/>
    </source>
</evidence>
<comment type="similarity">
    <text evidence="1 3">Belongs to the UreD family.</text>
</comment>
<keyword evidence="3" id="KW-0963">Cytoplasm</keyword>
<keyword evidence="2 3" id="KW-0143">Chaperone</keyword>
<evidence type="ECO:0000313" key="5">
    <source>
        <dbReference type="Proteomes" id="UP001344906"/>
    </source>
</evidence>
<evidence type="ECO:0000313" key="4">
    <source>
        <dbReference type="EMBL" id="GLV53832.1"/>
    </source>
</evidence>
<dbReference type="RefSeq" id="WP_338247545.1">
    <property type="nucleotide sequence ID" value="NZ_BSRI01000001.1"/>
</dbReference>
<sequence>MHNISGGVLGGDQLAIEVNVGPGAYAQLTSTSATRLYRSLPEAPPARQITQIQVAANGLLEYIPDALIPFAGARYRQQTRIQLAPGAGLFYWETVAPGRIARGELFAYDLLQLQTEIIAIDKPIAIEHTKLAPQRHRLSSLARLGPYHYFCSFYICKVGLDAARWLPLEEELGTLANQLTQPGEICWGVSTLTAHGLVIRALSKQHTYLPAGLLRFWDTATQRLYSRESHPPRKIN</sequence>
<organism evidence="4 5">
    <name type="scientific">Dictyobacter halimunensis</name>
    <dbReference type="NCBI Taxonomy" id="3026934"/>
    <lineage>
        <taxon>Bacteria</taxon>
        <taxon>Bacillati</taxon>
        <taxon>Chloroflexota</taxon>
        <taxon>Ktedonobacteria</taxon>
        <taxon>Ktedonobacterales</taxon>
        <taxon>Dictyobacteraceae</taxon>
        <taxon>Dictyobacter</taxon>
    </lineage>
</organism>
<comment type="caution">
    <text evidence="4">The sequence shown here is derived from an EMBL/GenBank/DDBJ whole genome shotgun (WGS) entry which is preliminary data.</text>
</comment>
<dbReference type="EMBL" id="BSRI01000001">
    <property type="protein sequence ID" value="GLV53832.1"/>
    <property type="molecule type" value="Genomic_DNA"/>
</dbReference>
<name>A0ABQ6FI95_9CHLR</name>
<dbReference type="PANTHER" id="PTHR33643:SF1">
    <property type="entry name" value="UREASE ACCESSORY PROTEIN D"/>
    <property type="match status" value="1"/>
</dbReference>
<dbReference type="Proteomes" id="UP001344906">
    <property type="component" value="Unassembled WGS sequence"/>
</dbReference>
<proteinExistence type="inferred from homology"/>
<dbReference type="InterPro" id="IPR002669">
    <property type="entry name" value="UreD"/>
</dbReference>
<keyword evidence="3" id="KW-0996">Nickel insertion</keyword>
<gene>
    <name evidence="3" type="primary">ureD</name>
    <name evidence="4" type="ORF">KDH_06830</name>
</gene>
<comment type="subcellular location">
    <subcellularLocation>
        <location evidence="3">Cytoplasm</location>
    </subcellularLocation>
</comment>
<keyword evidence="5" id="KW-1185">Reference proteome</keyword>
<comment type="function">
    <text evidence="3">Required for maturation of urease via the functional incorporation of the urease nickel metallocenter.</text>
</comment>
<protein>
    <recommendedName>
        <fullName evidence="3">Urease accessory protein UreD</fullName>
    </recommendedName>
</protein>
<evidence type="ECO:0000256" key="1">
    <source>
        <dbReference type="ARBA" id="ARBA00007177"/>
    </source>
</evidence>
<evidence type="ECO:0000256" key="2">
    <source>
        <dbReference type="ARBA" id="ARBA00023186"/>
    </source>
</evidence>
<reference evidence="4 5" key="1">
    <citation type="submission" date="2023-02" db="EMBL/GenBank/DDBJ databases">
        <title>Dictyobacter halimunensis sp. nov., a new member of the class Ktedonobacteria from forest soil in a geothermal area.</title>
        <authorList>
            <person name="Rachmania M.K."/>
            <person name="Ningsih F."/>
            <person name="Sakai Y."/>
            <person name="Yabe S."/>
            <person name="Yokota A."/>
            <person name="Sjamsuridzal W."/>
        </authorList>
    </citation>
    <scope>NUCLEOTIDE SEQUENCE [LARGE SCALE GENOMIC DNA]</scope>
    <source>
        <strain evidence="4 5">S3.2.2.5</strain>
    </source>
</reference>